<keyword evidence="1" id="KW-1133">Transmembrane helix</keyword>
<keyword evidence="1" id="KW-0472">Membrane</keyword>
<evidence type="ECO:0008006" key="4">
    <source>
        <dbReference type="Google" id="ProtNLM"/>
    </source>
</evidence>
<feature type="transmembrane region" description="Helical" evidence="1">
    <location>
        <begin position="32"/>
        <end position="49"/>
    </location>
</feature>
<gene>
    <name evidence="2" type="ORF">ACKI1S_42105</name>
</gene>
<dbReference type="Proteomes" id="UP001631993">
    <property type="component" value="Unassembled WGS sequence"/>
</dbReference>
<keyword evidence="1" id="KW-0812">Transmembrane</keyword>
<keyword evidence="3" id="KW-1185">Reference proteome</keyword>
<evidence type="ECO:0000313" key="2">
    <source>
        <dbReference type="EMBL" id="MFM9652685.1"/>
    </source>
</evidence>
<feature type="transmembrane region" description="Helical" evidence="1">
    <location>
        <begin position="7"/>
        <end position="26"/>
    </location>
</feature>
<name>A0ABW9IW59_STRGJ</name>
<dbReference type="RefSeq" id="WP_369276664.1">
    <property type="nucleotide sequence ID" value="NZ_JBJVMW010000032.1"/>
</dbReference>
<evidence type="ECO:0000313" key="3">
    <source>
        <dbReference type="Proteomes" id="UP001631993"/>
    </source>
</evidence>
<reference evidence="2 3" key="1">
    <citation type="submission" date="2024-12" db="EMBL/GenBank/DDBJ databases">
        <title>Forecasting of Potato common scab and diversities of Pathogenic streptomyces spp. in china.</title>
        <authorList>
            <person name="Handique U."/>
            <person name="Wu J."/>
        </authorList>
    </citation>
    <scope>NUCLEOTIDE SEQUENCE [LARGE SCALE GENOMIC DNA]</scope>
    <source>
        <strain evidence="2 3">ZRIMU1585</strain>
    </source>
</reference>
<proteinExistence type="predicted"/>
<sequence>MPGHRIGTILAVIGGFLTLAGVTLYVLPGPGLPLLVLGLITLTVGLATLTETRRNKTSGPHHDRNRELT</sequence>
<organism evidence="2 3">
    <name type="scientific">Streptomyces galilaeus</name>
    <dbReference type="NCBI Taxonomy" id="33899"/>
    <lineage>
        <taxon>Bacteria</taxon>
        <taxon>Bacillati</taxon>
        <taxon>Actinomycetota</taxon>
        <taxon>Actinomycetes</taxon>
        <taxon>Kitasatosporales</taxon>
        <taxon>Streptomycetaceae</taxon>
        <taxon>Streptomyces</taxon>
    </lineage>
</organism>
<accession>A0ABW9IW59</accession>
<comment type="caution">
    <text evidence="2">The sequence shown here is derived from an EMBL/GenBank/DDBJ whole genome shotgun (WGS) entry which is preliminary data.</text>
</comment>
<protein>
    <recommendedName>
        <fullName evidence="4">Secreted protein</fullName>
    </recommendedName>
</protein>
<dbReference type="EMBL" id="JBJVNE010000031">
    <property type="protein sequence ID" value="MFM9652685.1"/>
    <property type="molecule type" value="Genomic_DNA"/>
</dbReference>
<evidence type="ECO:0000256" key="1">
    <source>
        <dbReference type="SAM" id="Phobius"/>
    </source>
</evidence>